<dbReference type="InterPro" id="IPR012340">
    <property type="entry name" value="NA-bd_OB-fold"/>
</dbReference>
<feature type="region of interest" description="Disordered" evidence="5">
    <location>
        <begin position="343"/>
        <end position="378"/>
    </location>
</feature>
<comment type="similarity">
    <text evidence="1">Belongs to the universal ribosomal protein uS12 family.</text>
</comment>
<evidence type="ECO:0000256" key="1">
    <source>
        <dbReference type="ARBA" id="ARBA00005657"/>
    </source>
</evidence>
<dbReference type="InterPro" id="IPR006032">
    <property type="entry name" value="Ribosomal_uS12"/>
</dbReference>
<dbReference type="PRINTS" id="PR01034">
    <property type="entry name" value="RIBOSOMALS12"/>
</dbReference>
<dbReference type="GO" id="GO:0003735">
    <property type="term" value="F:structural constituent of ribosome"/>
    <property type="evidence" value="ECO:0007669"/>
    <property type="project" value="InterPro"/>
</dbReference>
<dbReference type="PANTHER" id="PTHR11652">
    <property type="entry name" value="30S RIBOSOMAL PROTEIN S12 FAMILY MEMBER"/>
    <property type="match status" value="1"/>
</dbReference>
<sequence length="378" mass="42576">MTRDETSGNGLVLKLCAFSTCLQRHVVRVAVDPTVCALDAPFRIEIDLRSKVPLPKVQWQVKFLADLVHHQVAVLLPVDRIKESAEDAEDGASSRSVELFVSGVPPDALPASALESLGLLEVRLADSADSALKDSESQELCSLRLVVDVRRVGPGLWQRGSSLCQRRELSMARFTVLNPPVASNSQGRRGFSTRNLHGRLFYKRRPKMIPNWDFNSKSKWLEGAGNRKGVCTKVFVQFPRKPNSGLRKVAYVRLSNGRVVKAYIPGIGHNLQVHSVVMVRGGKRADVPGCNYTCMRGVYDLLPVKNRKSSRSKYGVKRPPYEPKRSRFKTITTDVDRRLHFYRTGVQLEPDEDPPKDETRYPRPHLSRTYRPKKPAKK</sequence>
<keyword evidence="3" id="KW-0687">Ribonucleoprotein</keyword>
<keyword evidence="2 6" id="KW-0689">Ribosomal protein</keyword>
<protein>
    <recommendedName>
        <fullName evidence="4">Ribosomal protein S12, mitochondrial</fullName>
    </recommendedName>
</protein>
<organism evidence="6 7">
    <name type="scientific">Symbiodinium microadriaticum</name>
    <name type="common">Dinoflagellate</name>
    <name type="synonym">Zooxanthella microadriatica</name>
    <dbReference type="NCBI Taxonomy" id="2951"/>
    <lineage>
        <taxon>Eukaryota</taxon>
        <taxon>Sar</taxon>
        <taxon>Alveolata</taxon>
        <taxon>Dinophyceae</taxon>
        <taxon>Suessiales</taxon>
        <taxon>Symbiodiniaceae</taxon>
        <taxon>Symbiodinium</taxon>
    </lineage>
</organism>
<evidence type="ECO:0000256" key="3">
    <source>
        <dbReference type="ARBA" id="ARBA00023274"/>
    </source>
</evidence>
<reference evidence="6 7" key="1">
    <citation type="submission" date="2016-02" db="EMBL/GenBank/DDBJ databases">
        <title>Genome analysis of coral dinoflagellate symbionts highlights evolutionary adaptations to a symbiotic lifestyle.</title>
        <authorList>
            <person name="Aranda M."/>
            <person name="Li Y."/>
            <person name="Liew Y.J."/>
            <person name="Baumgarten S."/>
            <person name="Simakov O."/>
            <person name="Wilson M."/>
            <person name="Piel J."/>
            <person name="Ashoor H."/>
            <person name="Bougouffa S."/>
            <person name="Bajic V.B."/>
            <person name="Ryu T."/>
            <person name="Ravasi T."/>
            <person name="Bayer T."/>
            <person name="Micklem G."/>
            <person name="Kim H."/>
            <person name="Bhak J."/>
            <person name="Lajeunesse T.C."/>
            <person name="Voolstra C.R."/>
        </authorList>
    </citation>
    <scope>NUCLEOTIDE SEQUENCE [LARGE SCALE GENOMIC DNA]</scope>
    <source>
        <strain evidence="6 7">CCMP2467</strain>
    </source>
</reference>
<dbReference type="AlphaFoldDB" id="A0A1Q9CFX3"/>
<accession>A0A1Q9CFX3</accession>
<dbReference type="OrthoDB" id="414309at2759"/>
<dbReference type="GO" id="GO:0015935">
    <property type="term" value="C:small ribosomal subunit"/>
    <property type="evidence" value="ECO:0007669"/>
    <property type="project" value="InterPro"/>
</dbReference>
<evidence type="ECO:0000256" key="5">
    <source>
        <dbReference type="SAM" id="MobiDB-lite"/>
    </source>
</evidence>
<name>A0A1Q9CFX3_SYMMI</name>
<dbReference type="NCBIfam" id="TIGR00981">
    <property type="entry name" value="rpsL_bact"/>
    <property type="match status" value="1"/>
</dbReference>
<dbReference type="CDD" id="cd03368">
    <property type="entry name" value="Ribosomal_S12"/>
    <property type="match status" value="1"/>
</dbReference>
<dbReference type="InterPro" id="IPR005679">
    <property type="entry name" value="Ribosomal_uS12_bac"/>
</dbReference>
<dbReference type="EMBL" id="LSRX01001246">
    <property type="protein sequence ID" value="OLP81835.1"/>
    <property type="molecule type" value="Genomic_DNA"/>
</dbReference>
<dbReference type="Gene3D" id="2.40.50.140">
    <property type="entry name" value="Nucleic acid-binding proteins"/>
    <property type="match status" value="1"/>
</dbReference>
<evidence type="ECO:0000313" key="6">
    <source>
        <dbReference type="EMBL" id="OLP81835.1"/>
    </source>
</evidence>
<dbReference type="Proteomes" id="UP000186817">
    <property type="component" value="Unassembled WGS sequence"/>
</dbReference>
<dbReference type="Pfam" id="PF00164">
    <property type="entry name" value="Ribosom_S12_S23"/>
    <property type="match status" value="1"/>
</dbReference>
<dbReference type="SUPFAM" id="SSF50249">
    <property type="entry name" value="Nucleic acid-binding proteins"/>
    <property type="match status" value="1"/>
</dbReference>
<dbReference type="FunFam" id="2.40.50.140:FF:000192">
    <property type="entry name" value="Mitochondrial ribosomal protein S12"/>
    <property type="match status" value="1"/>
</dbReference>
<proteinExistence type="inferred from homology"/>
<comment type="caution">
    <text evidence="6">The sequence shown here is derived from an EMBL/GenBank/DDBJ whole genome shotgun (WGS) entry which is preliminary data.</text>
</comment>
<evidence type="ECO:0000313" key="7">
    <source>
        <dbReference type="Proteomes" id="UP000186817"/>
    </source>
</evidence>
<keyword evidence="7" id="KW-1185">Reference proteome</keyword>
<evidence type="ECO:0000256" key="2">
    <source>
        <dbReference type="ARBA" id="ARBA00022980"/>
    </source>
</evidence>
<gene>
    <name evidence="6" type="primary">mrps12</name>
    <name evidence="6" type="ORF">AK812_SmicGene37584</name>
</gene>
<evidence type="ECO:0000256" key="4">
    <source>
        <dbReference type="ARBA" id="ARBA00043092"/>
    </source>
</evidence>
<feature type="compositionally biased region" description="Basic residues" evidence="5">
    <location>
        <begin position="362"/>
        <end position="378"/>
    </location>
</feature>
<dbReference type="GO" id="GO:0006412">
    <property type="term" value="P:translation"/>
    <property type="evidence" value="ECO:0007669"/>
    <property type="project" value="InterPro"/>
</dbReference>